<dbReference type="AlphaFoldDB" id="A0AA39R637"/>
<feature type="repeat" description="ANK" evidence="4">
    <location>
        <begin position="899"/>
        <end position="931"/>
    </location>
</feature>
<feature type="repeat" description="ANK" evidence="4">
    <location>
        <begin position="731"/>
        <end position="763"/>
    </location>
</feature>
<feature type="repeat" description="ANK" evidence="4">
    <location>
        <begin position="967"/>
        <end position="999"/>
    </location>
</feature>
<comment type="caution">
    <text evidence="7">The sequence shown here is derived from an EMBL/GenBank/DDBJ whole genome shotgun (WGS) entry which is preliminary data.</text>
</comment>
<feature type="repeat" description="ANK" evidence="4">
    <location>
        <begin position="865"/>
        <end position="897"/>
    </location>
</feature>
<dbReference type="SMART" id="SM00248">
    <property type="entry name" value="ANK"/>
    <property type="match status" value="11"/>
</dbReference>
<dbReference type="SUPFAM" id="SSF48403">
    <property type="entry name" value="Ankyrin repeat"/>
    <property type="match status" value="1"/>
</dbReference>
<dbReference type="GO" id="GO:0019706">
    <property type="term" value="F:protein-cysteine S-palmitoyltransferase activity"/>
    <property type="evidence" value="ECO:0007669"/>
    <property type="project" value="UniProtKB-EC"/>
</dbReference>
<feature type="region of interest" description="Disordered" evidence="5">
    <location>
        <begin position="1064"/>
        <end position="1093"/>
    </location>
</feature>
<dbReference type="PANTHER" id="PTHR24161:SF85">
    <property type="entry name" value="PALMITOYLTRANSFERASE HIP14"/>
    <property type="match status" value="1"/>
</dbReference>
<sequence length="1093" mass="120557">MSDPLSVGASVAGLISLGITVSQSLVDFYNSYKDLDSDLNGTVKRLESLLEIFNYLQETISNRKFQAEEQDLVNNIEASIGECRKLIHELQDEWEKLSKTSSGGVNTAVRLAGRRATYPFRKSTLQKIDEDIDEIRANLSSALGVLQLKDNNTIQTDVADIKTLLDLVKTNQISSHLCGWLKAPDATVDHNAACLKKHPGTGLWLTEDSRFANWLIEENSVLWLNGFAGSGKSVLCSTAIQSVLRHRRSDPRVGIAFFYFTFNDESKRGESGMLLALLLQLSTQLRDGHSDLVRLYNSYKTGTPSPRVLIEYLRVLIERFQHVYIMLDALDESPRDGPRGHVLDALETMREWALQGLHLFVTSRDERDIHEFFDLTTSQKVTMHNPGIDQDIANFISGRLNTDRSLQKWRKHREKIQDALARRAKGVFRWVECQLKSLHSCPCSQYHLDRLLNSLPQSLDETYERMLCKIDPALIKDARRILTLLCFASRPLTLPELIDGIAVETTEPTGLNKKCRLEDYNDIHDICPGFINLTVADEKLIVQIAHFSVQEYLESDRIKESQAKHFGLTSVKAHAEIAQICLIYLFEPKLSSSVLYWSALEEYPLAHFAAEYWYNHYESTVKPASNLDTLILSLFQQKESFMTWVRLYEGDEDYSHGTSDPSKAANPVYYAALLGLDQTLHELLNTKLQEEINAQGGFYGNALQAASYKGHKEVVQLLLDSGAYINAQGGHYSNALQAASYKGRKEVVQLLLDRGADVNAQSGPNGNALQAASCQGHENVVQLLLDKGADVNAQGGKYGNALQAASLEGRENVVQLLLDKGADVNAQSGGYYGNALQAASCQGHENVVQLLLDKGADVNAQSGGYYGNALQAASLKGRENVVQLLLDKGADVNAQSGGYYGNALQAASLEGRENVVQLLLDKGADVNAQSGGYYGNALQAASLKGHENVVQLLLDKGADVNAQSVGYYGNALQAASFKGHEKIVQQLLDRGADVNAQVGEYGNALQAASYIGHKKVVQLLLDRGADVNAQGRWYCNALEAASSSENVAARAEVVQLLRDRGAVSGWEDSWDEDSPVEDSSDEEGSDEDIPDED</sequence>
<evidence type="ECO:0000256" key="2">
    <source>
        <dbReference type="ARBA" id="ARBA00022737"/>
    </source>
</evidence>
<evidence type="ECO:0000313" key="7">
    <source>
        <dbReference type="EMBL" id="KAK0514475.1"/>
    </source>
</evidence>
<dbReference type="InterPro" id="IPR054471">
    <property type="entry name" value="GPIID_WHD"/>
</dbReference>
<feature type="repeat" description="ANK" evidence="4">
    <location>
        <begin position="797"/>
        <end position="829"/>
    </location>
</feature>
<dbReference type="PROSITE" id="PS50088">
    <property type="entry name" value="ANK_REPEAT"/>
    <property type="match status" value="10"/>
</dbReference>
<dbReference type="EMBL" id="JAFEKC020000005">
    <property type="protein sequence ID" value="KAK0514475.1"/>
    <property type="molecule type" value="Genomic_DNA"/>
</dbReference>
<dbReference type="Pfam" id="PF22939">
    <property type="entry name" value="WHD_GPIID"/>
    <property type="match status" value="1"/>
</dbReference>
<reference evidence="7" key="1">
    <citation type="submission" date="2023-03" db="EMBL/GenBank/DDBJ databases">
        <title>Complete genome of Cladonia borealis.</title>
        <authorList>
            <person name="Park H."/>
        </authorList>
    </citation>
    <scope>NUCLEOTIDE SEQUENCE</scope>
    <source>
        <strain evidence="7">ANT050790</strain>
    </source>
</reference>
<evidence type="ECO:0000256" key="5">
    <source>
        <dbReference type="SAM" id="MobiDB-lite"/>
    </source>
</evidence>
<keyword evidence="3 4" id="KW-0040">ANK repeat</keyword>
<feature type="repeat" description="ANK" evidence="4">
    <location>
        <begin position="1000"/>
        <end position="1032"/>
    </location>
</feature>
<dbReference type="InterPro" id="IPR056884">
    <property type="entry name" value="NPHP3-like_N"/>
</dbReference>
<evidence type="ECO:0000313" key="8">
    <source>
        <dbReference type="Proteomes" id="UP001166286"/>
    </source>
</evidence>
<dbReference type="InterPro" id="IPR031348">
    <property type="entry name" value="PigL_N"/>
</dbReference>
<evidence type="ECO:0000256" key="3">
    <source>
        <dbReference type="ARBA" id="ARBA00023043"/>
    </source>
</evidence>
<name>A0AA39R637_9LECA</name>
<keyword evidence="2" id="KW-0677">Repeat</keyword>
<proteinExistence type="predicted"/>
<evidence type="ECO:0000259" key="6">
    <source>
        <dbReference type="PROSITE" id="PS50837"/>
    </source>
</evidence>
<dbReference type="PROSITE" id="PS50837">
    <property type="entry name" value="NACHT"/>
    <property type="match status" value="1"/>
</dbReference>
<keyword evidence="8" id="KW-1185">Reference proteome</keyword>
<feature type="compositionally biased region" description="Acidic residues" evidence="5">
    <location>
        <begin position="1068"/>
        <end position="1093"/>
    </location>
</feature>
<feature type="repeat" description="ANK" evidence="4">
    <location>
        <begin position="933"/>
        <end position="965"/>
    </location>
</feature>
<dbReference type="Pfam" id="PF17111">
    <property type="entry name" value="PigL_N"/>
    <property type="match status" value="1"/>
</dbReference>
<dbReference type="SUPFAM" id="SSF52540">
    <property type="entry name" value="P-loop containing nucleoside triphosphate hydrolases"/>
    <property type="match status" value="1"/>
</dbReference>
<feature type="repeat" description="ANK" evidence="4">
    <location>
        <begin position="701"/>
        <end position="730"/>
    </location>
</feature>
<accession>A0AA39R637</accession>
<dbReference type="Proteomes" id="UP001166286">
    <property type="component" value="Unassembled WGS sequence"/>
</dbReference>
<organism evidence="7 8">
    <name type="scientific">Cladonia borealis</name>
    <dbReference type="NCBI Taxonomy" id="184061"/>
    <lineage>
        <taxon>Eukaryota</taxon>
        <taxon>Fungi</taxon>
        <taxon>Dikarya</taxon>
        <taxon>Ascomycota</taxon>
        <taxon>Pezizomycotina</taxon>
        <taxon>Lecanoromycetes</taxon>
        <taxon>OSLEUM clade</taxon>
        <taxon>Lecanoromycetidae</taxon>
        <taxon>Lecanorales</taxon>
        <taxon>Lecanorineae</taxon>
        <taxon>Cladoniaceae</taxon>
        <taxon>Cladonia</taxon>
    </lineage>
</organism>
<dbReference type="Pfam" id="PF24883">
    <property type="entry name" value="NPHP3_N"/>
    <property type="match status" value="1"/>
</dbReference>
<feature type="repeat" description="ANK" evidence="4">
    <location>
        <begin position="764"/>
        <end position="796"/>
    </location>
</feature>
<feature type="repeat" description="ANK" evidence="4">
    <location>
        <begin position="831"/>
        <end position="863"/>
    </location>
</feature>
<dbReference type="EC" id="2.3.1.225" evidence="1"/>
<feature type="domain" description="NACHT" evidence="6">
    <location>
        <begin position="220"/>
        <end position="364"/>
    </location>
</feature>
<dbReference type="InterPro" id="IPR007111">
    <property type="entry name" value="NACHT_NTPase"/>
</dbReference>
<evidence type="ECO:0000256" key="4">
    <source>
        <dbReference type="PROSITE-ProRule" id="PRU00023"/>
    </source>
</evidence>
<dbReference type="Pfam" id="PF00023">
    <property type="entry name" value="Ank"/>
    <property type="match status" value="1"/>
</dbReference>
<gene>
    <name evidence="7" type="ORF">JMJ35_003092</name>
</gene>
<dbReference type="Pfam" id="PF12796">
    <property type="entry name" value="Ank_2"/>
    <property type="match status" value="4"/>
</dbReference>
<protein>
    <recommendedName>
        <fullName evidence="1">protein S-acyltransferase</fullName>
        <ecNumber evidence="1">2.3.1.225</ecNumber>
    </recommendedName>
</protein>
<evidence type="ECO:0000256" key="1">
    <source>
        <dbReference type="ARBA" id="ARBA00012210"/>
    </source>
</evidence>
<dbReference type="PANTHER" id="PTHR24161">
    <property type="entry name" value="ANK_REP_REGION DOMAIN-CONTAINING PROTEIN-RELATED"/>
    <property type="match status" value="1"/>
</dbReference>
<dbReference type="Gene3D" id="1.25.40.20">
    <property type="entry name" value="Ankyrin repeat-containing domain"/>
    <property type="match status" value="3"/>
</dbReference>
<dbReference type="InterPro" id="IPR002110">
    <property type="entry name" value="Ankyrin_rpt"/>
</dbReference>
<dbReference type="Gene3D" id="3.40.50.300">
    <property type="entry name" value="P-loop containing nucleotide triphosphate hydrolases"/>
    <property type="match status" value="1"/>
</dbReference>
<dbReference type="PROSITE" id="PS50297">
    <property type="entry name" value="ANK_REP_REGION"/>
    <property type="match status" value="9"/>
</dbReference>
<dbReference type="InterPro" id="IPR036770">
    <property type="entry name" value="Ankyrin_rpt-contain_sf"/>
</dbReference>
<dbReference type="InterPro" id="IPR027417">
    <property type="entry name" value="P-loop_NTPase"/>
</dbReference>